<accession>A0A8H4AHW5</accession>
<organism evidence="1 2">
    <name type="scientific">Gigaspora margarita</name>
    <dbReference type="NCBI Taxonomy" id="4874"/>
    <lineage>
        <taxon>Eukaryota</taxon>
        <taxon>Fungi</taxon>
        <taxon>Fungi incertae sedis</taxon>
        <taxon>Mucoromycota</taxon>
        <taxon>Glomeromycotina</taxon>
        <taxon>Glomeromycetes</taxon>
        <taxon>Diversisporales</taxon>
        <taxon>Gigasporaceae</taxon>
        <taxon>Gigaspora</taxon>
    </lineage>
</organism>
<reference evidence="1 2" key="1">
    <citation type="journal article" date="2019" name="Environ. Microbiol.">
        <title>At the nexus of three kingdoms: the genome of the mycorrhizal fungus Gigaspora margarita provides insights into plant, endobacterial and fungal interactions.</title>
        <authorList>
            <person name="Venice F."/>
            <person name="Ghignone S."/>
            <person name="Salvioli di Fossalunga A."/>
            <person name="Amselem J."/>
            <person name="Novero M."/>
            <person name="Xianan X."/>
            <person name="Sedzielewska Toro K."/>
            <person name="Morin E."/>
            <person name="Lipzen A."/>
            <person name="Grigoriev I.V."/>
            <person name="Henrissat B."/>
            <person name="Martin F.M."/>
            <person name="Bonfante P."/>
        </authorList>
    </citation>
    <scope>NUCLEOTIDE SEQUENCE [LARGE SCALE GENOMIC DNA]</scope>
    <source>
        <strain evidence="1 2">BEG34</strain>
    </source>
</reference>
<dbReference type="Proteomes" id="UP000439903">
    <property type="component" value="Unassembled WGS sequence"/>
</dbReference>
<name>A0A8H4AHW5_GIGMA</name>
<gene>
    <name evidence="1" type="ORF">F8M41_020708</name>
</gene>
<evidence type="ECO:0000313" key="2">
    <source>
        <dbReference type="Proteomes" id="UP000439903"/>
    </source>
</evidence>
<comment type="caution">
    <text evidence="1">The sequence shown here is derived from an EMBL/GenBank/DDBJ whole genome shotgun (WGS) entry which is preliminary data.</text>
</comment>
<protein>
    <submittedName>
        <fullName evidence="1">Uncharacterized protein</fullName>
    </submittedName>
</protein>
<dbReference type="EMBL" id="WTPW01000580">
    <property type="protein sequence ID" value="KAF0497378.1"/>
    <property type="molecule type" value="Genomic_DNA"/>
</dbReference>
<proteinExistence type="predicted"/>
<evidence type="ECO:0000313" key="1">
    <source>
        <dbReference type="EMBL" id="KAF0497378.1"/>
    </source>
</evidence>
<dbReference type="OrthoDB" id="2428437at2759"/>
<sequence length="152" mass="18067">MHVIPKNHTIIKHIEKNSTNDNQFANTSTAVINSSYPIHKVLMVAHGWLFPIEHLRLHWVDWTQKSKWYEEIYVQGGAWVTKNLTSPSWAAGYYFEIKTDYGNSPQLFTTLWWDGWVGGIYCNDLHFHTKGIYYKINFEYKIIWNEECKFPH</sequence>
<dbReference type="AlphaFoldDB" id="A0A8H4AHW5"/>
<keyword evidence="2" id="KW-1185">Reference proteome</keyword>